<reference evidence="1" key="1">
    <citation type="submission" date="2021-06" db="EMBL/GenBank/DDBJ databases">
        <authorList>
            <person name="Kallberg Y."/>
            <person name="Tangrot J."/>
            <person name="Rosling A."/>
        </authorList>
    </citation>
    <scope>NUCLEOTIDE SEQUENCE</scope>
    <source>
        <strain evidence="1">MA461A</strain>
    </source>
</reference>
<dbReference type="Proteomes" id="UP000789920">
    <property type="component" value="Unassembled WGS sequence"/>
</dbReference>
<keyword evidence="2" id="KW-1185">Reference proteome</keyword>
<gene>
    <name evidence="1" type="ORF">RPERSI_LOCUS15265</name>
</gene>
<protein>
    <submittedName>
        <fullName evidence="1">36132_t:CDS:1</fullName>
    </submittedName>
</protein>
<feature type="non-terminal residue" evidence="1">
    <location>
        <position position="267"/>
    </location>
</feature>
<evidence type="ECO:0000313" key="1">
    <source>
        <dbReference type="EMBL" id="CAG8761359.1"/>
    </source>
</evidence>
<accession>A0ACA9QPF6</accession>
<name>A0ACA9QPF6_9GLOM</name>
<sequence>MYGLILSQLFVYPLTGSQIVPVNKTITSIPYIPPEIIRMIFNLLRDDKKTLAACALVNHTFNLHATPILYNTVSFTFPHTFTLFANATNDIKMLVTPDLLIHILRSFPELKAFSITESLESVITLDVLKVLFLECKNIKIIDFCGCASKEFSKTLEEFTNLIGRVRIEQFYDDDETTIAFCMTCNPLLSHLQRVSFHECPVISEYSTIIPLLAHAPNLTHLDLGGCSISDLTLNFLAGTNAPNKLSHLLLAKCKNISSNAISSFISK</sequence>
<comment type="caution">
    <text evidence="1">The sequence shown here is derived from an EMBL/GenBank/DDBJ whole genome shotgun (WGS) entry which is preliminary data.</text>
</comment>
<proteinExistence type="predicted"/>
<dbReference type="EMBL" id="CAJVQC010036445">
    <property type="protein sequence ID" value="CAG8761359.1"/>
    <property type="molecule type" value="Genomic_DNA"/>
</dbReference>
<organism evidence="1 2">
    <name type="scientific">Racocetra persica</name>
    <dbReference type="NCBI Taxonomy" id="160502"/>
    <lineage>
        <taxon>Eukaryota</taxon>
        <taxon>Fungi</taxon>
        <taxon>Fungi incertae sedis</taxon>
        <taxon>Mucoromycota</taxon>
        <taxon>Glomeromycotina</taxon>
        <taxon>Glomeromycetes</taxon>
        <taxon>Diversisporales</taxon>
        <taxon>Gigasporaceae</taxon>
        <taxon>Racocetra</taxon>
    </lineage>
</organism>
<evidence type="ECO:0000313" key="2">
    <source>
        <dbReference type="Proteomes" id="UP000789920"/>
    </source>
</evidence>